<gene>
    <name evidence="1" type="ORF">ASPFODRAFT_53664</name>
</gene>
<dbReference type="VEuPathDB" id="FungiDB:ASPFODRAFT_53664"/>
<dbReference type="EMBL" id="KV878257">
    <property type="protein sequence ID" value="OJZ80288.1"/>
    <property type="molecule type" value="Genomic_DNA"/>
</dbReference>
<dbReference type="Proteomes" id="UP000184063">
    <property type="component" value="Unassembled WGS sequence"/>
</dbReference>
<reference evidence="2" key="1">
    <citation type="journal article" date="2017" name="Genome Biol.">
        <title>Comparative genomics reveals high biological diversity and specific adaptations in the industrially and medically important fungal genus Aspergillus.</title>
        <authorList>
            <person name="de Vries R.P."/>
            <person name="Riley R."/>
            <person name="Wiebenga A."/>
            <person name="Aguilar-Osorio G."/>
            <person name="Amillis S."/>
            <person name="Uchima C.A."/>
            <person name="Anderluh G."/>
            <person name="Asadollahi M."/>
            <person name="Askin M."/>
            <person name="Barry K."/>
            <person name="Battaglia E."/>
            <person name="Bayram O."/>
            <person name="Benocci T."/>
            <person name="Braus-Stromeyer S.A."/>
            <person name="Caldana C."/>
            <person name="Canovas D."/>
            <person name="Cerqueira G.C."/>
            <person name="Chen F."/>
            <person name="Chen W."/>
            <person name="Choi C."/>
            <person name="Clum A."/>
            <person name="Dos Santos R.A."/>
            <person name="Damasio A.R."/>
            <person name="Diallinas G."/>
            <person name="Emri T."/>
            <person name="Fekete E."/>
            <person name="Flipphi M."/>
            <person name="Freyberg S."/>
            <person name="Gallo A."/>
            <person name="Gournas C."/>
            <person name="Habgood R."/>
            <person name="Hainaut M."/>
            <person name="Harispe M.L."/>
            <person name="Henrissat B."/>
            <person name="Hilden K.S."/>
            <person name="Hope R."/>
            <person name="Hossain A."/>
            <person name="Karabika E."/>
            <person name="Karaffa L."/>
            <person name="Karanyi Z."/>
            <person name="Krasevec N."/>
            <person name="Kuo A."/>
            <person name="Kusch H."/>
            <person name="LaButti K."/>
            <person name="Lagendijk E.L."/>
            <person name="Lapidus A."/>
            <person name="Levasseur A."/>
            <person name="Lindquist E."/>
            <person name="Lipzen A."/>
            <person name="Logrieco A.F."/>
            <person name="MacCabe A."/>
            <person name="Maekelae M.R."/>
            <person name="Malavazi I."/>
            <person name="Melin P."/>
            <person name="Meyer V."/>
            <person name="Mielnichuk N."/>
            <person name="Miskei M."/>
            <person name="Molnar A.P."/>
            <person name="Mule G."/>
            <person name="Ngan C.Y."/>
            <person name="Orejas M."/>
            <person name="Orosz E."/>
            <person name="Ouedraogo J.P."/>
            <person name="Overkamp K.M."/>
            <person name="Park H.-S."/>
            <person name="Perrone G."/>
            <person name="Piumi F."/>
            <person name="Punt P.J."/>
            <person name="Ram A.F."/>
            <person name="Ramon A."/>
            <person name="Rauscher S."/>
            <person name="Record E."/>
            <person name="Riano-Pachon D.M."/>
            <person name="Robert V."/>
            <person name="Roehrig J."/>
            <person name="Ruller R."/>
            <person name="Salamov A."/>
            <person name="Salih N.S."/>
            <person name="Samson R.A."/>
            <person name="Sandor E."/>
            <person name="Sanguinetti M."/>
            <person name="Schuetze T."/>
            <person name="Sepcic K."/>
            <person name="Shelest E."/>
            <person name="Sherlock G."/>
            <person name="Sophianopoulou V."/>
            <person name="Squina F.M."/>
            <person name="Sun H."/>
            <person name="Susca A."/>
            <person name="Todd R.B."/>
            <person name="Tsang A."/>
            <person name="Unkles S.E."/>
            <person name="van de Wiele N."/>
            <person name="van Rossen-Uffink D."/>
            <person name="Oliveira J.V."/>
            <person name="Vesth T.C."/>
            <person name="Visser J."/>
            <person name="Yu J.-H."/>
            <person name="Zhou M."/>
            <person name="Andersen M.R."/>
            <person name="Archer D.B."/>
            <person name="Baker S.E."/>
            <person name="Benoit I."/>
            <person name="Brakhage A.A."/>
            <person name="Braus G.H."/>
            <person name="Fischer R."/>
            <person name="Frisvad J.C."/>
            <person name="Goldman G.H."/>
            <person name="Houbraken J."/>
            <person name="Oakley B."/>
            <person name="Pocsi I."/>
            <person name="Scazzocchio C."/>
            <person name="Seiboth B."/>
            <person name="vanKuyk P.A."/>
            <person name="Wortman J."/>
            <person name="Dyer P.S."/>
            <person name="Grigoriev I.V."/>
        </authorList>
    </citation>
    <scope>NUCLEOTIDE SEQUENCE [LARGE SCALE GENOMIC DNA]</scope>
    <source>
        <strain evidence="2">CBS 106.47</strain>
    </source>
</reference>
<proteinExistence type="predicted"/>
<name>A0A1M3T0M6_ASPLC</name>
<protein>
    <submittedName>
        <fullName evidence="1">Uncharacterized protein</fullName>
    </submittedName>
</protein>
<accession>A0A1M3T0M6</accession>
<dbReference type="AlphaFoldDB" id="A0A1M3T0M6"/>
<evidence type="ECO:0000313" key="1">
    <source>
        <dbReference type="EMBL" id="OJZ80288.1"/>
    </source>
</evidence>
<sequence>MRSVCPHFLHSGQFGGHPDNPTFGTVGLKIGFVGVECCWRDEFSLWVIYSILARLLIF</sequence>
<organism evidence="1 2">
    <name type="scientific">Aspergillus luchuensis (strain CBS 106.47)</name>
    <dbReference type="NCBI Taxonomy" id="1137211"/>
    <lineage>
        <taxon>Eukaryota</taxon>
        <taxon>Fungi</taxon>
        <taxon>Dikarya</taxon>
        <taxon>Ascomycota</taxon>
        <taxon>Pezizomycotina</taxon>
        <taxon>Eurotiomycetes</taxon>
        <taxon>Eurotiomycetidae</taxon>
        <taxon>Eurotiales</taxon>
        <taxon>Aspergillaceae</taxon>
        <taxon>Aspergillus</taxon>
        <taxon>Aspergillus subgen. Circumdati</taxon>
    </lineage>
</organism>
<evidence type="ECO:0000313" key="2">
    <source>
        <dbReference type="Proteomes" id="UP000184063"/>
    </source>
</evidence>